<keyword evidence="2 3" id="KW-0143">Chaperone</keyword>
<evidence type="ECO:0000256" key="3">
    <source>
        <dbReference type="HAMAP-Rule" id="MF_01385"/>
    </source>
</evidence>
<comment type="similarity">
    <text evidence="3">Belongs to the UreF family.</text>
</comment>
<dbReference type="Gene3D" id="1.10.4190.10">
    <property type="entry name" value="Urease accessory protein UreF"/>
    <property type="match status" value="1"/>
</dbReference>
<sequence length="235" mass="25204">MYSPPALSVFSPPALTVLLQLTDSALPTGAFSHSFGLESYLESGEVRDEPTLLAWLNGFLATQLTHTDAVAIRRTCRAQDEDEIAALDAELTALLIPAQIRGASLKMGRRVLEIARESFPSARVEAYAKATAAGDCAGHYTIAFALSGAGQGLDEETLVGAYLYSTLTSLAYNAVRAIPLGQLAGQRVLAALRAEVPAAVERSRTADPRHFGAAAPALEIHQMRHEHQRARMFMS</sequence>
<comment type="function">
    <text evidence="3">Required for maturation of urease via the functional incorporation of the urease nickel metallocenter.</text>
</comment>
<evidence type="ECO:0000256" key="2">
    <source>
        <dbReference type="ARBA" id="ARBA00023186"/>
    </source>
</evidence>
<dbReference type="EMBL" id="JAYGGQ010000002">
    <property type="protein sequence ID" value="MEA5454092.1"/>
    <property type="molecule type" value="Genomic_DNA"/>
</dbReference>
<evidence type="ECO:0000313" key="4">
    <source>
        <dbReference type="EMBL" id="MEA5454092.1"/>
    </source>
</evidence>
<organism evidence="4 5">
    <name type="scientific">Sinomonas terricola</name>
    <dbReference type="NCBI Taxonomy" id="3110330"/>
    <lineage>
        <taxon>Bacteria</taxon>
        <taxon>Bacillati</taxon>
        <taxon>Actinomycetota</taxon>
        <taxon>Actinomycetes</taxon>
        <taxon>Micrococcales</taxon>
        <taxon>Micrococcaceae</taxon>
        <taxon>Sinomonas</taxon>
    </lineage>
</organism>
<keyword evidence="5" id="KW-1185">Reference proteome</keyword>
<keyword evidence="1 3" id="KW-0996">Nickel insertion</keyword>
<dbReference type="Pfam" id="PF01730">
    <property type="entry name" value="UreF"/>
    <property type="match status" value="1"/>
</dbReference>
<accession>A0ABU5T3H8</accession>
<dbReference type="Proteomes" id="UP001304769">
    <property type="component" value="Unassembled WGS sequence"/>
</dbReference>
<dbReference type="RefSeq" id="WP_323277880.1">
    <property type="nucleotide sequence ID" value="NZ_JAYGGQ010000002.1"/>
</dbReference>
<dbReference type="InterPro" id="IPR002639">
    <property type="entry name" value="UreF"/>
</dbReference>
<name>A0ABU5T3H8_9MICC</name>
<comment type="subunit">
    <text evidence="3">UreD, UreF and UreG form a complex that acts as a GTP-hydrolysis-dependent molecular chaperone, activating the urease apoprotein by helping to assemble the nickel containing metallocenter of UreC. The UreE protein probably delivers the nickel.</text>
</comment>
<keyword evidence="3" id="KW-0963">Cytoplasm</keyword>
<proteinExistence type="inferred from homology"/>
<dbReference type="PANTHER" id="PTHR33620:SF1">
    <property type="entry name" value="UREASE ACCESSORY PROTEIN F"/>
    <property type="match status" value="1"/>
</dbReference>
<dbReference type="HAMAP" id="MF_01385">
    <property type="entry name" value="UreF"/>
    <property type="match status" value="1"/>
</dbReference>
<protein>
    <recommendedName>
        <fullName evidence="3">Urease accessory protein UreF</fullName>
    </recommendedName>
</protein>
<comment type="caution">
    <text evidence="4">The sequence shown here is derived from an EMBL/GenBank/DDBJ whole genome shotgun (WGS) entry which is preliminary data.</text>
</comment>
<gene>
    <name evidence="3" type="primary">ureF</name>
    <name evidence="4" type="ORF">SPF06_05080</name>
</gene>
<dbReference type="PIRSF" id="PIRSF009467">
    <property type="entry name" value="Ureas_acces_UreF"/>
    <property type="match status" value="1"/>
</dbReference>
<evidence type="ECO:0000313" key="5">
    <source>
        <dbReference type="Proteomes" id="UP001304769"/>
    </source>
</evidence>
<reference evidence="4 5" key="1">
    <citation type="submission" date="2023-12" db="EMBL/GenBank/DDBJ databases">
        <title>Sinomonas terricola sp. nov, isolated from litchi orchard soil in Guangdong, PR China.</title>
        <authorList>
            <person name="Jiaxin W."/>
            <person name="Yang Z."/>
            <person name="Honghui Z."/>
        </authorList>
    </citation>
    <scope>NUCLEOTIDE SEQUENCE [LARGE SCALE GENOMIC DNA]</scope>
    <source>
        <strain evidence="4 5">JGH33</strain>
    </source>
</reference>
<comment type="subcellular location">
    <subcellularLocation>
        <location evidence="3">Cytoplasm</location>
    </subcellularLocation>
</comment>
<dbReference type="PANTHER" id="PTHR33620">
    <property type="entry name" value="UREASE ACCESSORY PROTEIN F"/>
    <property type="match status" value="1"/>
</dbReference>
<evidence type="ECO:0000256" key="1">
    <source>
        <dbReference type="ARBA" id="ARBA00022988"/>
    </source>
</evidence>
<dbReference type="InterPro" id="IPR038277">
    <property type="entry name" value="UreF_sf"/>
</dbReference>